<reference evidence="1 2" key="1">
    <citation type="submission" date="2018-05" db="EMBL/GenBank/DDBJ databases">
        <title>Mucilaginibacter hurinus sp. nov., isolated from briquette warehouse soil.</title>
        <authorList>
            <person name="Choi L."/>
        </authorList>
    </citation>
    <scope>NUCLEOTIDE SEQUENCE [LARGE SCALE GENOMIC DNA]</scope>
    <source>
        <strain evidence="1 2">ZR32</strain>
    </source>
</reference>
<gene>
    <name evidence="1" type="ORF">DJ568_10000</name>
</gene>
<dbReference type="Proteomes" id="UP000253209">
    <property type="component" value="Unassembled WGS sequence"/>
</dbReference>
<evidence type="ECO:0000313" key="1">
    <source>
        <dbReference type="EMBL" id="RCH54806.1"/>
    </source>
</evidence>
<dbReference type="AlphaFoldDB" id="A0A367GPM7"/>
<dbReference type="OrthoDB" id="982085at2"/>
<keyword evidence="2" id="KW-1185">Reference proteome</keyword>
<proteinExistence type="predicted"/>
<sequence length="145" mass="15892">MFEKLFLLVKDNAGMAVIDNPVIPVKYHEAVINEASSSIIEVLKTQVEGGKIKDLIKYFKYPAIYQAPVVSVVVNKFANRLNKYYGIEPAAAITTARNLIPAVMQQLVEQSQNGQNTDFGLANFLSKFTGESASINTLVNKLVAA</sequence>
<dbReference type="RefSeq" id="WP_114005132.1">
    <property type="nucleotide sequence ID" value="NZ_QGDC01000005.1"/>
</dbReference>
<protein>
    <submittedName>
        <fullName evidence="1">Uncharacterized protein</fullName>
    </submittedName>
</protein>
<organism evidence="1 2">
    <name type="scientific">Mucilaginibacter hurinus</name>
    <dbReference type="NCBI Taxonomy" id="2201324"/>
    <lineage>
        <taxon>Bacteria</taxon>
        <taxon>Pseudomonadati</taxon>
        <taxon>Bacteroidota</taxon>
        <taxon>Sphingobacteriia</taxon>
        <taxon>Sphingobacteriales</taxon>
        <taxon>Sphingobacteriaceae</taxon>
        <taxon>Mucilaginibacter</taxon>
    </lineage>
</organism>
<dbReference type="EMBL" id="QGDC01000005">
    <property type="protein sequence ID" value="RCH54806.1"/>
    <property type="molecule type" value="Genomic_DNA"/>
</dbReference>
<accession>A0A367GPM7</accession>
<comment type="caution">
    <text evidence="1">The sequence shown here is derived from an EMBL/GenBank/DDBJ whole genome shotgun (WGS) entry which is preliminary data.</text>
</comment>
<name>A0A367GPM7_9SPHI</name>
<evidence type="ECO:0000313" key="2">
    <source>
        <dbReference type="Proteomes" id="UP000253209"/>
    </source>
</evidence>